<dbReference type="EMBL" id="FNBC01000026">
    <property type="protein sequence ID" value="SDF11747.1"/>
    <property type="molecule type" value="Genomic_DNA"/>
</dbReference>
<keyword evidence="2" id="KW-1185">Reference proteome</keyword>
<dbReference type="RefSeq" id="WP_093007987.1">
    <property type="nucleotide sequence ID" value="NZ_FNBC01000026.1"/>
</dbReference>
<dbReference type="AlphaFoldDB" id="A0A1G7IGB5"/>
<accession>A0A1G7IGB5</accession>
<name>A0A1G7IGB5_9DEIN</name>
<gene>
    <name evidence="1" type="ORF">SAMN04488243_12610</name>
</gene>
<dbReference type="STRING" id="482827.SAMN04488243_12610"/>
<proteinExistence type="predicted"/>
<protein>
    <submittedName>
        <fullName evidence="1">Uncharacterized protein</fullName>
    </submittedName>
</protein>
<dbReference type="Proteomes" id="UP000199446">
    <property type="component" value="Unassembled WGS sequence"/>
</dbReference>
<evidence type="ECO:0000313" key="2">
    <source>
        <dbReference type="Proteomes" id="UP000199446"/>
    </source>
</evidence>
<evidence type="ECO:0000313" key="1">
    <source>
        <dbReference type="EMBL" id="SDF11747.1"/>
    </source>
</evidence>
<organism evidence="1 2">
    <name type="scientific">Thermus arciformis</name>
    <dbReference type="NCBI Taxonomy" id="482827"/>
    <lineage>
        <taxon>Bacteria</taxon>
        <taxon>Thermotogati</taxon>
        <taxon>Deinococcota</taxon>
        <taxon>Deinococci</taxon>
        <taxon>Thermales</taxon>
        <taxon>Thermaceae</taxon>
        <taxon>Thermus</taxon>
    </lineage>
</organism>
<reference evidence="2" key="1">
    <citation type="submission" date="2016-10" db="EMBL/GenBank/DDBJ databases">
        <authorList>
            <person name="Varghese N."/>
            <person name="Submissions S."/>
        </authorList>
    </citation>
    <scope>NUCLEOTIDE SEQUENCE [LARGE SCALE GENOMIC DNA]</scope>
    <source>
        <strain evidence="2">CGMCC 1.6992</strain>
    </source>
</reference>
<sequence>MVKVREAVVQEEGRVLEQVVVELGWARLPELLAFVEELKAKVKELGASVLEASFEMQAVVEGTSPDLVQELKAWAKEPADPLGRSLGVSVRRG</sequence>